<dbReference type="PANTHER" id="PTHR43009:SF7">
    <property type="entry name" value="HOMOGENTISATE GERANYLGERANYLTRANSFERASE, CHLOROPLASTIC"/>
    <property type="match status" value="1"/>
</dbReference>
<name>A0AAT9UT66_APIGR</name>
<feature type="transmembrane region" description="Helical" evidence="7">
    <location>
        <begin position="245"/>
        <end position="263"/>
    </location>
</feature>
<keyword evidence="4 7" id="KW-0812">Transmembrane</keyword>
<dbReference type="GO" id="GO:0031969">
    <property type="term" value="C:chloroplast membrane"/>
    <property type="evidence" value="ECO:0007669"/>
    <property type="project" value="UniProtKB-SubCell"/>
</dbReference>
<evidence type="ECO:0000313" key="8">
    <source>
        <dbReference type="EMBL" id="WIL06378.1"/>
    </source>
</evidence>
<dbReference type="Pfam" id="PF01040">
    <property type="entry name" value="UbiA"/>
    <property type="match status" value="1"/>
</dbReference>
<feature type="transmembrane region" description="Helical" evidence="7">
    <location>
        <begin position="198"/>
        <end position="225"/>
    </location>
</feature>
<dbReference type="Gene3D" id="1.10.357.140">
    <property type="entry name" value="UbiA prenyltransferase"/>
    <property type="match status" value="1"/>
</dbReference>
<keyword evidence="3" id="KW-0808">Transferase</keyword>
<feature type="transmembrane region" description="Helical" evidence="7">
    <location>
        <begin position="347"/>
        <end position="368"/>
    </location>
</feature>
<evidence type="ECO:0000256" key="6">
    <source>
        <dbReference type="ARBA" id="ARBA00023136"/>
    </source>
</evidence>
<evidence type="ECO:0000256" key="2">
    <source>
        <dbReference type="ARBA" id="ARBA00005985"/>
    </source>
</evidence>
<feature type="transmembrane region" description="Helical" evidence="7">
    <location>
        <begin position="275"/>
        <end position="296"/>
    </location>
</feature>
<sequence>MTQTFIHSRFSSGFLHHQPEKGFLTSRTQRRHARIWNGDKEFPFRVVSCHQNLDSAKNFSSSHEKPITTHKKKLVQTLGATSDGELLIQPSDNVQVTWQNTLRRKWDAFCIFSRPYSAICTIIGISSVSLLPLTSVGDFSSAYFVGLLQALIPFLCANIYTSAINQLVDVDIDKVNKPYLPLVSGEFSMGEGRAIVSALTFTCLAMAIMSHSAPLLVGVLVYFLIGTAYSVELPFLRWKTKPAMAAFSMAGLMGLTIQPAVFYHIQNALGKPMVFSRSVGFATIFFSIFAAVLGAVKDIPDVEGDREFGNLTFSVRYGQERVFSFCLNVLLMAYGAAVVVGASSSFLLCKIVSVIGHTTLASLLMLRAKSTNPTDSESTQSFYMFLFKLLYAEYVLIHFMR</sequence>
<dbReference type="AlphaFoldDB" id="A0AAT9UT66"/>
<comment type="subcellular location">
    <subcellularLocation>
        <location evidence="1">Plastid</location>
        <location evidence="1">Chloroplast membrane</location>
        <topology evidence="1">Multi-pass membrane protein</topology>
    </subcellularLocation>
</comment>
<dbReference type="FunFam" id="1.10.357.140:FF:000011">
    <property type="entry name" value="Homogentisate phytyltransferase 1"/>
    <property type="match status" value="1"/>
</dbReference>
<organism evidence="8">
    <name type="scientific">Apium graveolens</name>
    <name type="common">Celery</name>
    <dbReference type="NCBI Taxonomy" id="4045"/>
    <lineage>
        <taxon>Eukaryota</taxon>
        <taxon>Viridiplantae</taxon>
        <taxon>Streptophyta</taxon>
        <taxon>Embryophyta</taxon>
        <taxon>Tracheophyta</taxon>
        <taxon>Spermatophyta</taxon>
        <taxon>Magnoliopsida</taxon>
        <taxon>eudicotyledons</taxon>
        <taxon>Gunneridae</taxon>
        <taxon>Pentapetalae</taxon>
        <taxon>asterids</taxon>
        <taxon>campanulids</taxon>
        <taxon>Apiales</taxon>
        <taxon>Apiaceae</taxon>
        <taxon>Apioideae</taxon>
        <taxon>apioid superclade</taxon>
        <taxon>Apieae</taxon>
        <taxon>Apium</taxon>
    </lineage>
</organism>
<dbReference type="GO" id="GO:0004659">
    <property type="term" value="F:prenyltransferase activity"/>
    <property type="evidence" value="ECO:0007669"/>
    <property type="project" value="InterPro"/>
</dbReference>
<comment type="similarity">
    <text evidence="2">Belongs to the UbiA prenyltransferase family.</text>
</comment>
<feature type="transmembrane region" description="Helical" evidence="7">
    <location>
        <begin position="322"/>
        <end position="340"/>
    </location>
</feature>
<feature type="transmembrane region" description="Helical" evidence="7">
    <location>
        <begin position="380"/>
        <end position="400"/>
    </location>
</feature>
<dbReference type="InterPro" id="IPR044502">
    <property type="entry name" value="AtHST-like"/>
</dbReference>
<keyword evidence="6 7" id="KW-0472">Membrane</keyword>
<dbReference type="RefSeq" id="XP_074340314.1">
    <property type="nucleotide sequence ID" value="XM_074484213.1"/>
</dbReference>
<dbReference type="GeneID" id="141678027"/>
<keyword evidence="5 7" id="KW-1133">Transmembrane helix</keyword>
<dbReference type="CDD" id="cd13960">
    <property type="entry name" value="PT_UbiA_HPT1"/>
    <property type="match status" value="1"/>
</dbReference>
<dbReference type="PANTHER" id="PTHR43009">
    <property type="entry name" value="HOMOGENTISATE SOLANESYLTRANSFERASE, CHLOROPLASTIC"/>
    <property type="match status" value="1"/>
</dbReference>
<evidence type="ECO:0000256" key="7">
    <source>
        <dbReference type="SAM" id="Phobius"/>
    </source>
</evidence>
<dbReference type="EMBL" id="ON934689">
    <property type="protein sequence ID" value="WIL06378.1"/>
    <property type="molecule type" value="mRNA"/>
</dbReference>
<accession>A0AAT9UT66</accession>
<feature type="transmembrane region" description="Helical" evidence="7">
    <location>
        <begin position="142"/>
        <end position="160"/>
    </location>
</feature>
<feature type="transmembrane region" description="Helical" evidence="7">
    <location>
        <begin position="108"/>
        <end position="130"/>
    </location>
</feature>
<proteinExistence type="evidence at transcript level"/>
<dbReference type="InterPro" id="IPR044878">
    <property type="entry name" value="UbiA_sf"/>
</dbReference>
<evidence type="ECO:0000256" key="3">
    <source>
        <dbReference type="ARBA" id="ARBA00022679"/>
    </source>
</evidence>
<evidence type="ECO:0000256" key="5">
    <source>
        <dbReference type="ARBA" id="ARBA00022989"/>
    </source>
</evidence>
<dbReference type="InterPro" id="IPR000537">
    <property type="entry name" value="UbiA_prenyltransferase"/>
</dbReference>
<evidence type="ECO:0000256" key="4">
    <source>
        <dbReference type="ARBA" id="ARBA00022692"/>
    </source>
</evidence>
<evidence type="ECO:0000256" key="1">
    <source>
        <dbReference type="ARBA" id="ARBA00004508"/>
    </source>
</evidence>
<reference evidence="8" key="1">
    <citation type="submission" date="2022-07" db="EMBL/GenBank/DDBJ databases">
        <title>Decoding the molecular mechanism underlying the furano- and pyranocoumarins biosynthesis.</title>
        <authorList>
            <person name="Zhao Y."/>
        </authorList>
    </citation>
    <scope>NUCLEOTIDE SEQUENCE</scope>
</reference>
<protein>
    <submittedName>
        <fullName evidence="8">Homogentisate phytyltransferase 1</fullName>
    </submittedName>
</protein>